<dbReference type="PANTHER" id="PTHR41244:SF1">
    <property type="entry name" value="GLYCOSYLTRANSFERASE"/>
    <property type="match status" value="1"/>
</dbReference>
<keyword evidence="1" id="KW-0732">Signal</keyword>
<dbReference type="Pfam" id="PF14307">
    <property type="entry name" value="Glyco_tran_WbsX"/>
    <property type="match status" value="1"/>
</dbReference>
<protein>
    <submittedName>
        <fullName evidence="2">Glycosyltransferase WbsX</fullName>
    </submittedName>
</protein>
<proteinExistence type="predicted"/>
<dbReference type="Gene3D" id="3.20.20.80">
    <property type="entry name" value="Glycosidases"/>
    <property type="match status" value="1"/>
</dbReference>
<evidence type="ECO:0000313" key="3">
    <source>
        <dbReference type="Proteomes" id="UP000181870"/>
    </source>
</evidence>
<dbReference type="CDD" id="cd11579">
    <property type="entry name" value="Glyco_tran_WbsX"/>
    <property type="match status" value="1"/>
</dbReference>
<sequence>MKQIFFFLTMLLNSSFLFAQGKTIEGEIDGSKDIVVACYYFPNYHTRDKSAPRISNQHWENWSEWELVKQAKPRFEGHHQPNVPAWGYTDEKNPKVMKKKIQVAVDHGIDAFIFDWYNYNGRPFLNRCLDEGFLRAKNCRKIKFALMWANHNWQDLYPYTLGEKQDWLYSGKVTPESFDKIGNELIHNYFTQPNYWKIDGKAYFSIYDIHRFIESFGSLEATRKAMDQLREKAIKAGLKGVHWNLIAWGMPILPGQDAPKDIPTLIKVLGFDSATSYVWIHHAWLNKPQTDYNYVRDQYFTHWEKAKNTYQVPYYPNVTMGWDPTPRTNQDKPWKGNQVYPYTNTIGNNTPENFKKALQMTKERLLNDPASPHILNINCWNEWTEGSYLEPDIVNGTSYLEAVKTVFGNKHRNKK</sequence>
<reference evidence="3" key="1">
    <citation type="submission" date="2016-10" db="EMBL/GenBank/DDBJ databases">
        <authorList>
            <person name="Varghese N."/>
            <person name="Submissions S."/>
        </authorList>
    </citation>
    <scope>NUCLEOTIDE SEQUENCE [LARGE SCALE GENOMIC DNA]</scope>
    <source>
        <strain evidence="3">NLAE-zl-C57</strain>
    </source>
</reference>
<keyword evidence="2" id="KW-0808">Transferase</keyword>
<dbReference type="PANTHER" id="PTHR41244">
    <property type="entry name" value="RHAMNAN SYNTHESIS F"/>
    <property type="match status" value="1"/>
</dbReference>
<name>A0A1G7ZQJ9_BACOV</name>
<evidence type="ECO:0000256" key="1">
    <source>
        <dbReference type="SAM" id="SignalP"/>
    </source>
</evidence>
<evidence type="ECO:0000313" key="2">
    <source>
        <dbReference type="EMBL" id="SDH10993.1"/>
    </source>
</evidence>
<dbReference type="GO" id="GO:0016740">
    <property type="term" value="F:transferase activity"/>
    <property type="evidence" value="ECO:0007669"/>
    <property type="project" value="UniProtKB-KW"/>
</dbReference>
<dbReference type="AlphaFoldDB" id="A0A1G7ZQJ9"/>
<accession>A0A1G7ZQJ9</accession>
<gene>
    <name evidence="2" type="ORF">SAMN05192582_1001180</name>
</gene>
<feature type="signal peptide" evidence="1">
    <location>
        <begin position="1"/>
        <end position="19"/>
    </location>
</feature>
<dbReference type="InterPro" id="IPR032719">
    <property type="entry name" value="WbsX"/>
</dbReference>
<organism evidence="2 3">
    <name type="scientific">Bacteroides ovatus</name>
    <dbReference type="NCBI Taxonomy" id="28116"/>
    <lineage>
        <taxon>Bacteria</taxon>
        <taxon>Pseudomonadati</taxon>
        <taxon>Bacteroidota</taxon>
        <taxon>Bacteroidia</taxon>
        <taxon>Bacteroidales</taxon>
        <taxon>Bacteroidaceae</taxon>
        <taxon>Bacteroides</taxon>
    </lineage>
</organism>
<dbReference type="EMBL" id="FNDO01000001">
    <property type="protein sequence ID" value="SDH10993.1"/>
    <property type="molecule type" value="Genomic_DNA"/>
</dbReference>
<dbReference type="Proteomes" id="UP000181870">
    <property type="component" value="Unassembled WGS sequence"/>
</dbReference>
<feature type="chain" id="PRO_5010230674" evidence="1">
    <location>
        <begin position="20"/>
        <end position="415"/>
    </location>
</feature>